<comment type="caution">
    <text evidence="2">The sequence shown here is derived from an EMBL/GenBank/DDBJ whole genome shotgun (WGS) entry which is preliminary data.</text>
</comment>
<feature type="chain" id="PRO_5045471491" description="Cuticle protein" evidence="1">
    <location>
        <begin position="17"/>
        <end position="158"/>
    </location>
</feature>
<gene>
    <name evidence="2" type="ORF">ODALV1_LOCUS25240</name>
</gene>
<dbReference type="EMBL" id="CAXLJM020000102">
    <property type="protein sequence ID" value="CAL8133825.1"/>
    <property type="molecule type" value="Genomic_DNA"/>
</dbReference>
<reference evidence="2 3" key="1">
    <citation type="submission" date="2024-08" db="EMBL/GenBank/DDBJ databases">
        <authorList>
            <person name="Cucini C."/>
            <person name="Frati F."/>
        </authorList>
    </citation>
    <scope>NUCLEOTIDE SEQUENCE [LARGE SCALE GENOMIC DNA]</scope>
</reference>
<name>A0ABP1RRE2_9HEXA</name>
<evidence type="ECO:0008006" key="4">
    <source>
        <dbReference type="Google" id="ProtNLM"/>
    </source>
</evidence>
<keyword evidence="3" id="KW-1185">Reference proteome</keyword>
<protein>
    <recommendedName>
        <fullName evidence="4">Cuticle protein</fullName>
    </recommendedName>
</protein>
<sequence>MQSVAVLFAVVAVAHAATVYHVPSADSAVIESHRLGGSFAYSTSEAQGLGVVSPVVQNVVSPVATSYSGLPVTSYSVQGLPVTSYSVQGLQASSLNVQGLQASSLNLQGLPVSSLGNVAVVRSGQVQNLVVPSTVSGVSTLGNLNYGVLPVSSYVVSK</sequence>
<evidence type="ECO:0000313" key="3">
    <source>
        <dbReference type="Proteomes" id="UP001642540"/>
    </source>
</evidence>
<evidence type="ECO:0000256" key="1">
    <source>
        <dbReference type="SAM" id="SignalP"/>
    </source>
</evidence>
<dbReference type="Proteomes" id="UP001642540">
    <property type="component" value="Unassembled WGS sequence"/>
</dbReference>
<evidence type="ECO:0000313" key="2">
    <source>
        <dbReference type="EMBL" id="CAL8133825.1"/>
    </source>
</evidence>
<keyword evidence="1" id="KW-0732">Signal</keyword>
<organism evidence="2 3">
    <name type="scientific">Orchesella dallaii</name>
    <dbReference type="NCBI Taxonomy" id="48710"/>
    <lineage>
        <taxon>Eukaryota</taxon>
        <taxon>Metazoa</taxon>
        <taxon>Ecdysozoa</taxon>
        <taxon>Arthropoda</taxon>
        <taxon>Hexapoda</taxon>
        <taxon>Collembola</taxon>
        <taxon>Entomobryomorpha</taxon>
        <taxon>Entomobryoidea</taxon>
        <taxon>Orchesellidae</taxon>
        <taxon>Orchesellinae</taxon>
        <taxon>Orchesella</taxon>
    </lineage>
</organism>
<feature type="signal peptide" evidence="1">
    <location>
        <begin position="1"/>
        <end position="16"/>
    </location>
</feature>
<accession>A0ABP1RRE2</accession>
<proteinExistence type="predicted"/>